<organism evidence="1">
    <name type="scientific">Desulfatirhabdium butyrativorans</name>
    <dbReference type="NCBI Taxonomy" id="340467"/>
    <lineage>
        <taxon>Bacteria</taxon>
        <taxon>Pseudomonadati</taxon>
        <taxon>Thermodesulfobacteriota</taxon>
        <taxon>Desulfobacteria</taxon>
        <taxon>Desulfobacterales</taxon>
        <taxon>Desulfatirhabdiaceae</taxon>
        <taxon>Desulfatirhabdium</taxon>
    </lineage>
</organism>
<evidence type="ECO:0000313" key="1">
    <source>
        <dbReference type="EMBL" id="HGU31250.1"/>
    </source>
</evidence>
<dbReference type="AlphaFoldDB" id="A0A7C4MK29"/>
<accession>A0A7C4MK29</accession>
<dbReference type="EMBL" id="DSUH01000008">
    <property type="protein sequence ID" value="HGU31250.1"/>
    <property type="molecule type" value="Genomic_DNA"/>
</dbReference>
<proteinExistence type="predicted"/>
<dbReference type="InterPro" id="IPR014127">
    <property type="entry name" value="CHP02757"/>
</dbReference>
<dbReference type="NCBIfam" id="TIGR02757">
    <property type="entry name" value="TIGR02757 family protein"/>
    <property type="match status" value="1"/>
</dbReference>
<gene>
    <name evidence="1" type="ORF">ENS29_00165</name>
</gene>
<protein>
    <submittedName>
        <fullName evidence="1">TIGR02757 family protein</fullName>
    </submittedName>
</protein>
<comment type="caution">
    <text evidence="1">The sequence shown here is derived from an EMBL/GenBank/DDBJ whole genome shotgun (WGS) entry which is preliminary data.</text>
</comment>
<name>A0A7C4MK29_9BACT</name>
<dbReference type="Pfam" id="PF09674">
    <property type="entry name" value="DUF2400"/>
    <property type="match status" value="1"/>
</dbReference>
<reference evidence="1" key="1">
    <citation type="journal article" date="2020" name="mSystems">
        <title>Genome- and Community-Level Interaction Insights into Carbon Utilization and Element Cycling Functions of Hydrothermarchaeota in Hydrothermal Sediment.</title>
        <authorList>
            <person name="Zhou Z."/>
            <person name="Liu Y."/>
            <person name="Xu W."/>
            <person name="Pan J."/>
            <person name="Luo Z.H."/>
            <person name="Li M."/>
        </authorList>
    </citation>
    <scope>NUCLEOTIDE SEQUENCE [LARGE SCALE GENOMIC DNA]</scope>
    <source>
        <strain evidence="1">SpSt-477</strain>
    </source>
</reference>
<sequence>MEMSRLVVLRGILEELYQSFNRREYVHPDPLEFLYAYDAPEDREIVAFVAASLAYGRVQTILDHVRAVLAPMGASPFRFLLRHTLDELMALYRGFRHRFASDEDLVYVLMAIRGMIQAEGSLYAGFLRTYSPDDPTLVPSQIRFCKELCRHAGRDLGHMVPTPERCSACKRLNLFFRWMVRQDAVDPGGWSQIRCDQLIIPLDTHMDRWGHFFGFTCRRASDLKAALEITAGYRHLVPDDPVRYDFVLTRTGIRNDIPRSAQQAIEELCHADL</sequence>